<evidence type="ECO:0000313" key="13">
    <source>
        <dbReference type="Proteomes" id="UP000294721"/>
    </source>
</evidence>
<dbReference type="RefSeq" id="WP_132954289.1">
    <property type="nucleotide sequence ID" value="NZ_CP091507.1"/>
</dbReference>
<evidence type="ECO:0000256" key="9">
    <source>
        <dbReference type="NCBIfam" id="TIGR03937"/>
    </source>
</evidence>
<dbReference type="CDD" id="cd06423">
    <property type="entry name" value="CESA_like"/>
    <property type="match status" value="1"/>
</dbReference>
<proteinExistence type="inferred from homology"/>
<dbReference type="PANTHER" id="PTHR43630:SF1">
    <property type="entry name" value="POLY-BETA-1,6-N-ACETYL-D-GLUCOSAMINE SYNTHASE"/>
    <property type="match status" value="1"/>
</dbReference>
<dbReference type="EMBL" id="CP091507">
    <property type="protein sequence ID" value="UOO79772.1"/>
    <property type="molecule type" value="Genomic_DNA"/>
</dbReference>
<dbReference type="AlphaFoldDB" id="A0AAE9KIC2"/>
<dbReference type="NCBIfam" id="TIGR03937">
    <property type="entry name" value="PgaC_IcaA"/>
    <property type="match status" value="1"/>
</dbReference>
<dbReference type="Proteomes" id="UP000294721">
    <property type="component" value="Unassembled WGS sequence"/>
</dbReference>
<dbReference type="GO" id="GO:0008375">
    <property type="term" value="F:acetylglucosaminyltransferase activity"/>
    <property type="evidence" value="ECO:0007669"/>
    <property type="project" value="UniProtKB-UniRule"/>
</dbReference>
<comment type="similarity">
    <text evidence="2 10">Belongs to the glycosyltransferase 2 family.</text>
</comment>
<evidence type="ECO:0000256" key="8">
    <source>
        <dbReference type="ARBA" id="ARBA00023136"/>
    </source>
</evidence>
<reference evidence="12" key="3">
    <citation type="journal article" date="2022" name="Res Sq">
        <title>Evolution of multicellular longitudinally dividing oral cavity symbionts (Neisseriaceae).</title>
        <authorList>
            <person name="Nyongesa S."/>
            <person name="Weber P."/>
            <person name="Bernet E."/>
            <person name="Pullido F."/>
            <person name="Nieckarz M."/>
            <person name="Delaby M."/>
            <person name="Nieves C."/>
            <person name="Viehboeck T."/>
            <person name="Krause N."/>
            <person name="Rivera-Millot A."/>
            <person name="Nakamura A."/>
            <person name="Vischer N."/>
            <person name="VanNieuwenhze M."/>
            <person name="Brun Y."/>
            <person name="Cava F."/>
            <person name="Bulgheresi S."/>
            <person name="Veyrier F."/>
        </authorList>
    </citation>
    <scope>NUCLEOTIDE SEQUENCE</scope>
    <source>
        <strain evidence="12">1258/02</strain>
    </source>
</reference>
<sequence>MNLSWYEYLGVFVMLYPGVMAAYWTISGILYFVFFENRAEAPDFDYADGVEMPMVSVLIPCFNEEDNLEDSIPHLLRLNYPNYELVFINDGSRDTTLEIIEKWAAREHKIVALTQSNSGKAAAMNNGLKHAHGRYIVGIDGDAVLDYHALDYIVQTLEANPMLGAVTGNPRVRNRSTVLGKLQVAEFSSIIGLIKRSQSIMGTLFTVSGVIVGLRKEVIEKVGGWSTNMITDDIDVSWKIQTAGHNIAYEPRALCWVLMPETLRGLYKQRLRWAQGGAEVVLKYFRQVWRLRNFRLWPLYIEYLVTLVWAYSMFAFMGIGLYQGIRHGTFNPHWFEVSSIVTLVMFAIQFSVSIAIDNRYEKGLWRYFISCIWYPYAFWIINSLTLVHGLPKAILRNKNKLAVWVSPDRGVQ</sequence>
<comment type="subcellular location">
    <subcellularLocation>
        <location evidence="1 10">Cell membrane</location>
        <topology evidence="1 10">Multi-pass membrane protein</topology>
    </subcellularLocation>
</comment>
<evidence type="ECO:0000256" key="1">
    <source>
        <dbReference type="ARBA" id="ARBA00004651"/>
    </source>
</evidence>
<evidence type="ECO:0000313" key="12">
    <source>
        <dbReference type="EMBL" id="UOO79772.1"/>
    </source>
</evidence>
<feature type="transmembrane region" description="Helical" evidence="10">
    <location>
        <begin position="363"/>
        <end position="381"/>
    </location>
</feature>
<dbReference type="EC" id="2.4.1.-" evidence="10"/>
<gene>
    <name evidence="12" type="primary">pgaC</name>
    <name evidence="11" type="ORF">EV680_12128</name>
    <name evidence="12" type="ORF">LVJ78_01695</name>
</gene>
<accession>A0AAE9KIC2</accession>
<reference evidence="11 13" key="1">
    <citation type="submission" date="2019-03" db="EMBL/GenBank/DDBJ databases">
        <title>Genomic Encyclopedia of Type Strains, Phase IV (KMG-IV): sequencing the most valuable type-strain genomes for metagenomic binning, comparative biology and taxonomic classification.</title>
        <authorList>
            <person name="Goeker M."/>
        </authorList>
    </citation>
    <scope>NUCLEOTIDE SEQUENCE [LARGE SCALE GENOMIC DNA]</scope>
    <source>
        <strain evidence="11 13">DSM 17474</strain>
    </source>
</reference>
<evidence type="ECO:0000313" key="11">
    <source>
        <dbReference type="EMBL" id="TCP03216.1"/>
    </source>
</evidence>
<evidence type="ECO:0000256" key="7">
    <source>
        <dbReference type="ARBA" id="ARBA00022989"/>
    </source>
</evidence>
<dbReference type="Proteomes" id="UP000829756">
    <property type="component" value="Chromosome"/>
</dbReference>
<evidence type="ECO:0000256" key="4">
    <source>
        <dbReference type="ARBA" id="ARBA00022676"/>
    </source>
</evidence>
<feature type="transmembrane region" description="Helical" evidence="10">
    <location>
        <begin position="12"/>
        <end position="34"/>
    </location>
</feature>
<feature type="transmembrane region" description="Helical" evidence="10">
    <location>
        <begin position="300"/>
        <end position="322"/>
    </location>
</feature>
<dbReference type="GO" id="GO:0005886">
    <property type="term" value="C:plasma membrane"/>
    <property type="evidence" value="ECO:0007669"/>
    <property type="project" value="UniProtKB-SubCell"/>
</dbReference>
<evidence type="ECO:0000256" key="2">
    <source>
        <dbReference type="ARBA" id="ARBA00006739"/>
    </source>
</evidence>
<keyword evidence="13" id="KW-1185">Reference proteome</keyword>
<dbReference type="InterPro" id="IPR029044">
    <property type="entry name" value="Nucleotide-diphossugar_trans"/>
</dbReference>
<dbReference type="EMBL" id="SLXE01000021">
    <property type="protein sequence ID" value="TCP03216.1"/>
    <property type="molecule type" value="Genomic_DNA"/>
</dbReference>
<protein>
    <recommendedName>
        <fullName evidence="9 10">Poly-beta-1,6-N-acetyl-D-glucosamine synthase</fullName>
        <shortName evidence="10">Poly-beta-1,6-GlcNAc synthase</shortName>
        <ecNumber evidence="10">2.4.1.-</ecNumber>
    </recommendedName>
</protein>
<keyword evidence="3 10" id="KW-1003">Cell membrane</keyword>
<evidence type="ECO:0000313" key="14">
    <source>
        <dbReference type="Proteomes" id="UP000829756"/>
    </source>
</evidence>
<dbReference type="GO" id="GO:0043708">
    <property type="term" value="P:cell adhesion involved in biofilm formation"/>
    <property type="evidence" value="ECO:0007669"/>
    <property type="project" value="InterPro"/>
</dbReference>
<evidence type="ECO:0000256" key="10">
    <source>
        <dbReference type="RuleBase" id="RU364028"/>
    </source>
</evidence>
<dbReference type="Gene3D" id="3.90.550.10">
    <property type="entry name" value="Spore Coat Polysaccharide Biosynthesis Protein SpsA, Chain A"/>
    <property type="match status" value="1"/>
</dbReference>
<feature type="transmembrane region" description="Helical" evidence="10">
    <location>
        <begin position="334"/>
        <end position="356"/>
    </location>
</feature>
<organism evidence="12 14">
    <name type="scientific">Uruburuella suis</name>
    <dbReference type="NCBI Taxonomy" id="252130"/>
    <lineage>
        <taxon>Bacteria</taxon>
        <taxon>Pseudomonadati</taxon>
        <taxon>Pseudomonadota</taxon>
        <taxon>Betaproteobacteria</taxon>
        <taxon>Neisseriales</taxon>
        <taxon>Neisseriaceae</taxon>
        <taxon>Uruburuella</taxon>
    </lineage>
</organism>
<dbReference type="PANTHER" id="PTHR43630">
    <property type="entry name" value="POLY-BETA-1,6-N-ACETYL-D-GLUCOSAMINE SYNTHASE"/>
    <property type="match status" value="1"/>
</dbReference>
<keyword evidence="4 10" id="KW-0328">Glycosyltransferase</keyword>
<dbReference type="InterPro" id="IPR023853">
    <property type="entry name" value="PGA_PgaC/IcaA"/>
</dbReference>
<name>A0AAE9KIC2_9NEIS</name>
<evidence type="ECO:0000256" key="6">
    <source>
        <dbReference type="ARBA" id="ARBA00022692"/>
    </source>
</evidence>
<keyword evidence="7 10" id="KW-1133">Transmembrane helix</keyword>
<evidence type="ECO:0000256" key="3">
    <source>
        <dbReference type="ARBA" id="ARBA00022475"/>
    </source>
</evidence>
<keyword evidence="8 10" id="KW-0472">Membrane</keyword>
<keyword evidence="6 10" id="KW-0812">Transmembrane</keyword>
<reference evidence="12" key="2">
    <citation type="submission" date="2021-12" db="EMBL/GenBank/DDBJ databases">
        <authorList>
            <person name="Veyrier F.J."/>
        </authorList>
    </citation>
    <scope>NUCLEOTIDE SEQUENCE</scope>
    <source>
        <strain evidence="12">1258/02</strain>
    </source>
</reference>
<dbReference type="SUPFAM" id="SSF53448">
    <property type="entry name" value="Nucleotide-diphospho-sugar transferases"/>
    <property type="match status" value="1"/>
</dbReference>
<dbReference type="Pfam" id="PF13641">
    <property type="entry name" value="Glyco_tranf_2_3"/>
    <property type="match status" value="1"/>
</dbReference>
<dbReference type="KEGG" id="usu:LVJ78_01695"/>
<evidence type="ECO:0000256" key="5">
    <source>
        <dbReference type="ARBA" id="ARBA00022679"/>
    </source>
</evidence>
<keyword evidence="5 10" id="KW-0808">Transferase</keyword>